<dbReference type="Pfam" id="PF00013">
    <property type="entry name" value="KH_1"/>
    <property type="match status" value="1"/>
</dbReference>
<reference evidence="10" key="1">
    <citation type="submission" date="2025-08" db="UniProtKB">
        <authorList>
            <consortium name="Ensembl"/>
        </authorList>
    </citation>
    <scope>IDENTIFICATION</scope>
</reference>
<keyword evidence="5" id="KW-0067">ATP-binding</keyword>
<evidence type="ECO:0000256" key="2">
    <source>
        <dbReference type="ARBA" id="ARBA00022741"/>
    </source>
</evidence>
<dbReference type="InterPro" id="IPR004087">
    <property type="entry name" value="KH_dom"/>
</dbReference>
<evidence type="ECO:0000256" key="1">
    <source>
        <dbReference type="ARBA" id="ARBA00012552"/>
    </source>
</evidence>
<dbReference type="Ensembl" id="ENSFHET00000004533.1">
    <property type="protein sequence ID" value="ENSFHEP00000007004.1"/>
    <property type="gene ID" value="ENSFHEG00000008109.1"/>
</dbReference>
<dbReference type="SUPFAM" id="SSF54791">
    <property type="entry name" value="Eukaryotic type KH-domain (KH-domain type I)"/>
    <property type="match status" value="1"/>
</dbReference>
<evidence type="ECO:0000256" key="5">
    <source>
        <dbReference type="ARBA" id="ARBA00022840"/>
    </source>
</evidence>
<proteinExistence type="predicted"/>
<dbReference type="PROSITE" id="PS50084">
    <property type="entry name" value="KH_TYPE_1"/>
    <property type="match status" value="1"/>
</dbReference>
<dbReference type="InterPro" id="IPR004088">
    <property type="entry name" value="KH_dom_type_1"/>
</dbReference>
<accession>A0A3Q2P4D3</accession>
<dbReference type="GO" id="GO:0005524">
    <property type="term" value="F:ATP binding"/>
    <property type="evidence" value="ECO:0007669"/>
    <property type="project" value="UniProtKB-KW"/>
</dbReference>
<sequence length="336" mass="37965">MSDWEDEYDGDGVAIAKPAPKTTDAERKSVRKDGPEDRNVNFGAKSRTWSGESRDARSERSWEGLEFRNRRGPADRGGGPRERRSGDEMADGSQQSILKVENVSIGRIIGRGGAKIRELEESSCARIKITRGDYDGEVAIFGSSAAQQKAKEMIEDLVSGGTSQFRAMSRNGSVWAKDVPRAPSDAPAPPSIDWNDIRQNRKKYEELKWKDLPPLKKNFYTEAASVSRLTPEEVVEWRKENNNIFVDDLKEDGEKRSIPRPCRTFLEAFSAYPEIMENIERVGFVKPTPIQSPSGEEMKVCRDLREQTLFLVLYVEMVTTIVKQCNPIVDFQLLKI</sequence>
<dbReference type="SUPFAM" id="SSF52540">
    <property type="entry name" value="P-loop containing nucleoside triphosphate hydrolases"/>
    <property type="match status" value="1"/>
</dbReference>
<evidence type="ECO:0000313" key="11">
    <source>
        <dbReference type="Proteomes" id="UP000265000"/>
    </source>
</evidence>
<dbReference type="SMART" id="SM00322">
    <property type="entry name" value="KH"/>
    <property type="match status" value="1"/>
</dbReference>
<dbReference type="InterPro" id="IPR027417">
    <property type="entry name" value="P-loop_NTPase"/>
</dbReference>
<dbReference type="Proteomes" id="UP000265000">
    <property type="component" value="Unplaced"/>
</dbReference>
<dbReference type="GO" id="GO:0003723">
    <property type="term" value="F:RNA binding"/>
    <property type="evidence" value="ECO:0007669"/>
    <property type="project" value="UniProtKB-UniRule"/>
</dbReference>
<keyword evidence="4" id="KW-0347">Helicase</keyword>
<name>A0A3Q2P4D3_FUNHE</name>
<evidence type="ECO:0000256" key="3">
    <source>
        <dbReference type="ARBA" id="ARBA00022801"/>
    </source>
</evidence>
<feature type="region of interest" description="Disordered" evidence="8">
    <location>
        <begin position="1"/>
        <end position="94"/>
    </location>
</feature>
<evidence type="ECO:0000259" key="9">
    <source>
        <dbReference type="PROSITE" id="PS51195"/>
    </source>
</evidence>
<evidence type="ECO:0000256" key="8">
    <source>
        <dbReference type="SAM" id="MobiDB-lite"/>
    </source>
</evidence>
<dbReference type="InterPro" id="IPR014014">
    <property type="entry name" value="RNA_helicase_DEAD_Q_motif"/>
</dbReference>
<keyword evidence="2" id="KW-0547">Nucleotide-binding</keyword>
<reference evidence="10" key="2">
    <citation type="submission" date="2025-09" db="UniProtKB">
        <authorList>
            <consortium name="Ensembl"/>
        </authorList>
    </citation>
    <scope>IDENTIFICATION</scope>
</reference>
<dbReference type="PROSITE" id="PS51195">
    <property type="entry name" value="Q_MOTIF"/>
    <property type="match status" value="1"/>
</dbReference>
<keyword evidence="11" id="KW-1185">Reference proteome</keyword>
<feature type="domain" description="DEAD-box RNA helicase Q" evidence="9">
    <location>
        <begin position="264"/>
        <end position="292"/>
    </location>
</feature>
<dbReference type="GO" id="GO:0003724">
    <property type="term" value="F:RNA helicase activity"/>
    <property type="evidence" value="ECO:0007669"/>
    <property type="project" value="UniProtKB-EC"/>
</dbReference>
<dbReference type="Gene3D" id="3.30.1370.10">
    <property type="entry name" value="K Homology domain, type 1"/>
    <property type="match status" value="1"/>
</dbReference>
<evidence type="ECO:0000256" key="7">
    <source>
        <dbReference type="PROSITE-ProRule" id="PRU00552"/>
    </source>
</evidence>
<dbReference type="GeneTree" id="ENSGT00940000163653"/>
<feature type="compositionally biased region" description="Basic and acidic residues" evidence="8">
    <location>
        <begin position="52"/>
        <end position="87"/>
    </location>
</feature>
<dbReference type="STRING" id="8078.ENSFHEP00000007004"/>
<evidence type="ECO:0000256" key="4">
    <source>
        <dbReference type="ARBA" id="ARBA00022806"/>
    </source>
</evidence>
<feature type="compositionally biased region" description="Acidic residues" evidence="8">
    <location>
        <begin position="1"/>
        <end position="10"/>
    </location>
</feature>
<organism evidence="10 11">
    <name type="scientific">Fundulus heteroclitus</name>
    <name type="common">Killifish</name>
    <name type="synonym">Mummichog</name>
    <dbReference type="NCBI Taxonomy" id="8078"/>
    <lineage>
        <taxon>Eukaryota</taxon>
        <taxon>Metazoa</taxon>
        <taxon>Chordata</taxon>
        <taxon>Craniata</taxon>
        <taxon>Vertebrata</taxon>
        <taxon>Euteleostomi</taxon>
        <taxon>Actinopterygii</taxon>
        <taxon>Neopterygii</taxon>
        <taxon>Teleostei</taxon>
        <taxon>Neoteleostei</taxon>
        <taxon>Acanthomorphata</taxon>
        <taxon>Ovalentaria</taxon>
        <taxon>Atherinomorphae</taxon>
        <taxon>Cyprinodontiformes</taxon>
        <taxon>Fundulidae</taxon>
        <taxon>Fundulus</taxon>
    </lineage>
</organism>
<feature type="short sequence motif" description="Q motif" evidence="7">
    <location>
        <begin position="264"/>
        <end position="292"/>
    </location>
</feature>
<dbReference type="InterPro" id="IPR036612">
    <property type="entry name" value="KH_dom_type_1_sf"/>
</dbReference>
<keyword evidence="6" id="KW-0694">RNA-binding</keyword>
<keyword evidence="3" id="KW-0378">Hydrolase</keyword>
<dbReference type="Gene3D" id="3.40.50.300">
    <property type="entry name" value="P-loop containing nucleotide triphosphate hydrolases"/>
    <property type="match status" value="1"/>
</dbReference>
<protein>
    <recommendedName>
        <fullName evidence="1">RNA helicase</fullName>
        <ecNumber evidence="1">3.6.4.13</ecNumber>
    </recommendedName>
</protein>
<evidence type="ECO:0000313" key="10">
    <source>
        <dbReference type="Ensembl" id="ENSFHEP00000007004.1"/>
    </source>
</evidence>
<feature type="compositionally biased region" description="Basic and acidic residues" evidence="8">
    <location>
        <begin position="23"/>
        <end position="39"/>
    </location>
</feature>
<evidence type="ECO:0000256" key="6">
    <source>
        <dbReference type="PROSITE-ProRule" id="PRU00117"/>
    </source>
</evidence>
<dbReference type="EC" id="3.6.4.13" evidence="1"/>
<dbReference type="AlphaFoldDB" id="A0A3Q2P4D3"/>
<dbReference type="CDD" id="cd22430">
    <property type="entry name" value="KH-I_DDX43_DDX53"/>
    <property type="match status" value="1"/>
</dbReference>
<dbReference type="GO" id="GO:0016787">
    <property type="term" value="F:hydrolase activity"/>
    <property type="evidence" value="ECO:0007669"/>
    <property type="project" value="UniProtKB-KW"/>
</dbReference>